<dbReference type="InterPro" id="IPR036514">
    <property type="entry name" value="SGNH_hydro_sf"/>
</dbReference>
<evidence type="ECO:0000313" key="2">
    <source>
        <dbReference type="EMBL" id="MEL1241445.1"/>
    </source>
</evidence>
<organism evidence="2 3">
    <name type="scientific">Flavobacterium flavipallidum</name>
    <dbReference type="NCBI Taxonomy" id="3139140"/>
    <lineage>
        <taxon>Bacteria</taxon>
        <taxon>Pseudomonadati</taxon>
        <taxon>Bacteroidota</taxon>
        <taxon>Flavobacteriia</taxon>
        <taxon>Flavobacteriales</taxon>
        <taxon>Flavobacteriaceae</taxon>
        <taxon>Flavobacterium</taxon>
    </lineage>
</organism>
<reference evidence="2 3" key="1">
    <citation type="submission" date="2024-04" db="EMBL/GenBank/DDBJ databases">
        <title>Flavobacterium sp. DGU99 16S ribosomal RNA gene Genome sequencing and assembly.</title>
        <authorList>
            <person name="Park S."/>
        </authorList>
    </citation>
    <scope>NUCLEOTIDE SEQUENCE [LARGE SCALE GENOMIC DNA]</scope>
    <source>
        <strain evidence="2 3">DGU99</strain>
    </source>
</reference>
<keyword evidence="3" id="KW-1185">Reference proteome</keyword>
<evidence type="ECO:0000313" key="3">
    <source>
        <dbReference type="Proteomes" id="UP001398556"/>
    </source>
</evidence>
<dbReference type="InterPro" id="IPR013830">
    <property type="entry name" value="SGNH_hydro"/>
</dbReference>
<proteinExistence type="predicted"/>
<dbReference type="Gene3D" id="3.40.50.1110">
    <property type="entry name" value="SGNH hydrolase"/>
    <property type="match status" value="1"/>
</dbReference>
<feature type="domain" description="SGNH hydrolase-type esterase" evidence="1">
    <location>
        <begin position="2"/>
        <end position="162"/>
    </location>
</feature>
<dbReference type="Pfam" id="PF13472">
    <property type="entry name" value="Lipase_GDSL_2"/>
    <property type="match status" value="1"/>
</dbReference>
<dbReference type="InterPro" id="IPR051532">
    <property type="entry name" value="Ester_Hydrolysis_Enzymes"/>
</dbReference>
<dbReference type="PANTHER" id="PTHR30383">
    <property type="entry name" value="THIOESTERASE 1/PROTEASE 1/LYSOPHOSPHOLIPASE L1"/>
    <property type="match status" value="1"/>
</dbReference>
<dbReference type="RefSeq" id="WP_341700660.1">
    <property type="nucleotide sequence ID" value="NZ_JBBYHU010000019.1"/>
</dbReference>
<comment type="caution">
    <text evidence="2">The sequence shown here is derived from an EMBL/GenBank/DDBJ whole genome shotgun (WGS) entry which is preliminary data.</text>
</comment>
<sequence>MGDSITEFWSKEHHLFSQNGSYINRGISGQTTPQMLVRFRADVIELKPEIVVILAGGNDIAGNTGPSDTKMICDNIFTMIELAQLHKIKVILCSVLPANFFYWNPKEKPANRIIELNTALKNYAEIQNITFVDYYTAMVDNENGLKTNLSEDRVHPNTAGYEMMTLLIENAIKVTLNNN</sequence>
<evidence type="ECO:0000259" key="1">
    <source>
        <dbReference type="Pfam" id="PF13472"/>
    </source>
</evidence>
<name>A0ABU9HMS4_9FLAO</name>
<dbReference type="Proteomes" id="UP001398556">
    <property type="component" value="Unassembled WGS sequence"/>
</dbReference>
<accession>A0ABU9HMS4</accession>
<protein>
    <submittedName>
        <fullName evidence="2">GDSL-type esterase/lipase family protein</fullName>
    </submittedName>
</protein>
<dbReference type="PANTHER" id="PTHR30383:SF5">
    <property type="entry name" value="SGNH HYDROLASE-TYPE ESTERASE DOMAIN-CONTAINING PROTEIN"/>
    <property type="match status" value="1"/>
</dbReference>
<dbReference type="SUPFAM" id="SSF52266">
    <property type="entry name" value="SGNH hydrolase"/>
    <property type="match status" value="1"/>
</dbReference>
<gene>
    <name evidence="2" type="ORF">AAEO59_10335</name>
</gene>
<dbReference type="EMBL" id="JBBYHU010000019">
    <property type="protein sequence ID" value="MEL1241445.1"/>
    <property type="molecule type" value="Genomic_DNA"/>
</dbReference>